<evidence type="ECO:0000313" key="2">
    <source>
        <dbReference type="Proteomes" id="UP000020077"/>
    </source>
</evidence>
<dbReference type="Proteomes" id="UP000020077">
    <property type="component" value="Unassembled WGS sequence"/>
</dbReference>
<dbReference type="AlphaFoldDB" id="A0A080MBA2"/>
<accession>A0A080MBA2</accession>
<organism evidence="1 2">
    <name type="scientific">Candidatus Accumulibacter phosphatis</name>
    <dbReference type="NCBI Taxonomy" id="327160"/>
    <lineage>
        <taxon>Bacteria</taxon>
        <taxon>Pseudomonadati</taxon>
        <taxon>Pseudomonadota</taxon>
        <taxon>Betaproteobacteria</taxon>
        <taxon>Candidatus Accumulibacter</taxon>
    </lineage>
</organism>
<gene>
    <name evidence="1" type="ORF">AW09_000265</name>
</gene>
<dbReference type="AntiFam" id="ANF00142">
    <property type="entry name" value="Shadow ORF (opposite yadG)"/>
</dbReference>
<name>A0A080MBA2_9PROT</name>
<sequence>MADQKQGARVVLEQFFEQFESLDVEVVGRLVEHQHVRRPREQTRQQQAVALATGQRTDLRACALRGKQEVTEIADHVFALIGDLHEIRPRRDHVDQCRLFIELTAELVEISHLHFRPELHLAGIGEQLTKNQAQQRRLAGAIRADDADLVTALHATGEIAYHHLLAKTLAGVLERRHQFAAAVTGIEHQLDLALALAPCQTFAAQSLEA</sequence>
<dbReference type="EMBL" id="JDVG02000036">
    <property type="protein sequence ID" value="KFB74434.1"/>
    <property type="molecule type" value="Genomic_DNA"/>
</dbReference>
<protein>
    <submittedName>
        <fullName evidence="1">Uncharacterized protein</fullName>
    </submittedName>
</protein>
<evidence type="ECO:0000313" key="1">
    <source>
        <dbReference type="EMBL" id="KFB74434.1"/>
    </source>
</evidence>
<comment type="caution">
    <text evidence="1">The sequence shown here is derived from an EMBL/GenBank/DDBJ whole genome shotgun (WGS) entry which is preliminary data.</text>
</comment>
<reference evidence="1 2" key="1">
    <citation type="submission" date="2014-02" db="EMBL/GenBank/DDBJ databases">
        <title>Expanding our view of genomic diversity in Candidatus Accumulibacter clades.</title>
        <authorList>
            <person name="Skennerton C.T."/>
            <person name="Barr J.J."/>
            <person name="Slater F.R."/>
            <person name="Bond P.L."/>
            <person name="Tyson G.W."/>
        </authorList>
    </citation>
    <scope>NUCLEOTIDE SEQUENCE [LARGE SCALE GENOMIC DNA]</scope>
    <source>
        <strain evidence="2">BA-91</strain>
    </source>
</reference>
<proteinExistence type="predicted"/>